<reference evidence="1" key="1">
    <citation type="submission" date="2020-04" db="EMBL/GenBank/DDBJ databases">
        <authorList>
            <person name="Chiriac C."/>
            <person name="Salcher M."/>
            <person name="Ghai R."/>
            <person name="Kavagutti S V."/>
        </authorList>
    </citation>
    <scope>NUCLEOTIDE SEQUENCE</scope>
</reference>
<gene>
    <name evidence="1" type="ORF">UFOVP455_75</name>
</gene>
<sequence>MPKKLDRCVKKVQKTGKDKSSSYAICNASLGKAKKGKKK</sequence>
<protein>
    <submittedName>
        <fullName evidence="1">Uncharacterized protein</fullName>
    </submittedName>
</protein>
<accession>A0A6J5MMQ8</accession>
<evidence type="ECO:0000313" key="1">
    <source>
        <dbReference type="EMBL" id="CAB4144839.1"/>
    </source>
</evidence>
<name>A0A6J5MMQ8_9CAUD</name>
<proteinExistence type="predicted"/>
<organism evidence="1">
    <name type="scientific">uncultured Caudovirales phage</name>
    <dbReference type="NCBI Taxonomy" id="2100421"/>
    <lineage>
        <taxon>Viruses</taxon>
        <taxon>Duplodnaviria</taxon>
        <taxon>Heunggongvirae</taxon>
        <taxon>Uroviricota</taxon>
        <taxon>Caudoviricetes</taxon>
        <taxon>Peduoviridae</taxon>
        <taxon>Maltschvirus</taxon>
        <taxon>Maltschvirus maltsch</taxon>
    </lineage>
</organism>
<dbReference type="EMBL" id="LR796427">
    <property type="protein sequence ID" value="CAB4144839.1"/>
    <property type="molecule type" value="Genomic_DNA"/>
</dbReference>